<accession>A0A060DK80</accession>
<evidence type="ECO:0000313" key="5">
    <source>
        <dbReference type="Proteomes" id="UP000325333"/>
    </source>
</evidence>
<dbReference type="Proteomes" id="UP000325333">
    <property type="component" value="Unassembled WGS sequence"/>
</dbReference>
<dbReference type="EMBL" id="VEWN01000005">
    <property type="protein sequence ID" value="KAA1056123.1"/>
    <property type="molecule type" value="Genomic_DNA"/>
</dbReference>
<evidence type="ECO:0000256" key="1">
    <source>
        <dbReference type="SAM" id="MobiDB-lite"/>
    </source>
</evidence>
<gene>
    <name evidence="2" type="ORF">ABAZ39_14805</name>
    <name evidence="3" type="ORF">FH063_005098</name>
</gene>
<feature type="region of interest" description="Disordered" evidence="1">
    <location>
        <begin position="1"/>
        <end position="51"/>
    </location>
</feature>
<evidence type="ECO:0000313" key="4">
    <source>
        <dbReference type="Proteomes" id="UP000027186"/>
    </source>
</evidence>
<feature type="compositionally biased region" description="Basic and acidic residues" evidence="1">
    <location>
        <begin position="1"/>
        <end position="31"/>
    </location>
</feature>
<keyword evidence="2" id="KW-0614">Plasmid</keyword>
<name>A0A060DK80_9PROT</name>
<evidence type="ECO:0000313" key="3">
    <source>
        <dbReference type="EMBL" id="KAA1056123.1"/>
    </source>
</evidence>
<dbReference type="EMBL" id="CP007794">
    <property type="protein sequence ID" value="AIB13230.1"/>
    <property type="molecule type" value="Genomic_DNA"/>
</dbReference>
<feature type="region of interest" description="Disordered" evidence="1">
    <location>
        <begin position="246"/>
        <end position="268"/>
    </location>
</feature>
<sequence>MVAQRRTAEAGPKPDRPTPEVRESGRREGAAKRPPRPSRRPEVSGGDIRVSGESVRIAGMLDASGTAGRGGTLVATGGTVVLSGTAVLDVSGTAGGTLLVGGDYQGGRNAATRYLAEPVARARALTVEAGAQLRADGTRGDGGRVVLWSDRDTAFAGTISARGAVRGGDAEVSGKARLAFTGTADLRGTAGFGTLLLDPYNLTISTQGEEDELDASIAERIRGAEGERIEAARIDEDSVAKFACGRRSGKNPPSFGGRGDRVKRSGKSPFKGRQFTAAVILWAVRWYLQFPISYRNLA</sequence>
<dbReference type="KEGG" id="abq:ABAZ39_14805"/>
<reference evidence="2 4" key="1">
    <citation type="journal article" date="2014" name="Genome Announc.">
        <title>Complete Genome Sequence of the Model Rhizosphere Strain Azospirillum brasilense Az39, Successfully Applied in Agriculture.</title>
        <authorList>
            <person name="Rivera D."/>
            <person name="Revale S."/>
            <person name="Molina R."/>
            <person name="Gualpa J."/>
            <person name="Puente M."/>
            <person name="Maroniche G."/>
            <person name="Paris G."/>
            <person name="Baker D."/>
            <person name="Clavijo B."/>
            <person name="McLay K."/>
            <person name="Spaepen S."/>
            <person name="Perticari A."/>
            <person name="Vazquez M."/>
            <person name="Wisniewski-Dye F."/>
            <person name="Watkins C."/>
            <person name="Martinez-Abarca F."/>
            <person name="Vanderleyden J."/>
            <person name="Cassan F."/>
        </authorList>
    </citation>
    <scope>NUCLEOTIDE SEQUENCE [LARGE SCALE GENOMIC DNA]</scope>
    <source>
        <strain evidence="2 4">Az39</strain>
        <plasmid evidence="2">AbAZ39_p1</plasmid>
    </source>
</reference>
<evidence type="ECO:0000313" key="2">
    <source>
        <dbReference type="EMBL" id="AIB13230.1"/>
    </source>
</evidence>
<reference evidence="3 5" key="2">
    <citation type="submission" date="2019-07" db="EMBL/GenBank/DDBJ databases">
        <title>Genome sequencing of the stress-tolerant strain Azospirillum brasilense Az19.</title>
        <authorList>
            <person name="Maroniche G.A."/>
            <person name="Garcia J.E."/>
            <person name="Pagnussat L."/>
            <person name="Amenta M."/>
            <person name="Creus C.M."/>
        </authorList>
    </citation>
    <scope>NUCLEOTIDE SEQUENCE [LARGE SCALE GENOMIC DNA]</scope>
    <source>
        <strain evidence="3 5">Az19</strain>
    </source>
</reference>
<dbReference type="Gene3D" id="2.160.20.10">
    <property type="entry name" value="Single-stranded right-handed beta-helix, Pectin lyase-like"/>
    <property type="match status" value="1"/>
</dbReference>
<dbReference type="AlphaFoldDB" id="A0A060DK80"/>
<accession>A0A5B0KWQ2</accession>
<protein>
    <submittedName>
        <fullName evidence="2">Uncharacterized protein</fullName>
    </submittedName>
</protein>
<dbReference type="InterPro" id="IPR012334">
    <property type="entry name" value="Pectin_lyas_fold"/>
</dbReference>
<dbReference type="Proteomes" id="UP000027186">
    <property type="component" value="Plasmid AbAZ39_p1"/>
</dbReference>
<geneLocation type="plasmid" evidence="2 4">
    <name>AbAZ39_p1</name>
</geneLocation>
<proteinExistence type="predicted"/>
<organism evidence="2 4">
    <name type="scientific">Azospirillum argentinense</name>
    <dbReference type="NCBI Taxonomy" id="2970906"/>
    <lineage>
        <taxon>Bacteria</taxon>
        <taxon>Pseudomonadati</taxon>
        <taxon>Pseudomonadota</taxon>
        <taxon>Alphaproteobacteria</taxon>
        <taxon>Rhodospirillales</taxon>
        <taxon>Azospirillaceae</taxon>
        <taxon>Azospirillum</taxon>
    </lineage>
</organism>